<evidence type="ECO:0000313" key="1">
    <source>
        <dbReference type="EMBL" id="KDQ55040.1"/>
    </source>
</evidence>
<accession>A0A067PMK5</accession>
<dbReference type="OrthoDB" id="3223501at2759"/>
<dbReference type="Pfam" id="PF14223">
    <property type="entry name" value="Retrotran_gag_2"/>
    <property type="match status" value="1"/>
</dbReference>
<dbReference type="HOGENOM" id="CLU_052380_0_0_1"/>
<dbReference type="Proteomes" id="UP000027265">
    <property type="component" value="Unassembled WGS sequence"/>
</dbReference>
<reference evidence="2" key="1">
    <citation type="journal article" date="2014" name="Proc. Natl. Acad. Sci. U.S.A.">
        <title>Extensive sampling of basidiomycete genomes demonstrates inadequacy of the white-rot/brown-rot paradigm for wood decay fungi.</title>
        <authorList>
            <person name="Riley R."/>
            <person name="Salamov A.A."/>
            <person name="Brown D.W."/>
            <person name="Nagy L.G."/>
            <person name="Floudas D."/>
            <person name="Held B.W."/>
            <person name="Levasseur A."/>
            <person name="Lombard V."/>
            <person name="Morin E."/>
            <person name="Otillar R."/>
            <person name="Lindquist E.A."/>
            <person name="Sun H."/>
            <person name="LaButti K.M."/>
            <person name="Schmutz J."/>
            <person name="Jabbour D."/>
            <person name="Luo H."/>
            <person name="Baker S.E."/>
            <person name="Pisabarro A.G."/>
            <person name="Walton J.D."/>
            <person name="Blanchette R.A."/>
            <person name="Henrissat B."/>
            <person name="Martin F."/>
            <person name="Cullen D."/>
            <person name="Hibbett D.S."/>
            <person name="Grigoriev I.V."/>
        </authorList>
    </citation>
    <scope>NUCLEOTIDE SEQUENCE [LARGE SCALE GENOMIC DNA]</scope>
    <source>
        <strain evidence="2">MUCL 33604</strain>
    </source>
</reference>
<proteinExistence type="predicted"/>
<sequence length="161" mass="17736">EYEGPAQTKGLWGLVSGTLPCPIPTVEGKPTGDEKKLLRGWKAEEEEVTGLLWLALKDGQKVHVKGKEDDAVVFWKASQAVHLQQFPGTCFNAMNSFLSIRKLPDKSLTSLMAQVDKGMQDLKALCPSDYTIEKLNTELHSMALICALPAEYNTFVSSLLL</sequence>
<organism evidence="1 2">
    <name type="scientific">Jaapia argillacea MUCL 33604</name>
    <dbReference type="NCBI Taxonomy" id="933084"/>
    <lineage>
        <taxon>Eukaryota</taxon>
        <taxon>Fungi</taxon>
        <taxon>Dikarya</taxon>
        <taxon>Basidiomycota</taxon>
        <taxon>Agaricomycotina</taxon>
        <taxon>Agaricomycetes</taxon>
        <taxon>Agaricomycetidae</taxon>
        <taxon>Jaapiales</taxon>
        <taxon>Jaapiaceae</taxon>
        <taxon>Jaapia</taxon>
    </lineage>
</organism>
<dbReference type="AlphaFoldDB" id="A0A067PMK5"/>
<keyword evidence="2" id="KW-1185">Reference proteome</keyword>
<name>A0A067PMK5_9AGAM</name>
<dbReference type="InParanoid" id="A0A067PMK5"/>
<evidence type="ECO:0000313" key="2">
    <source>
        <dbReference type="Proteomes" id="UP000027265"/>
    </source>
</evidence>
<feature type="non-terminal residue" evidence="1">
    <location>
        <position position="1"/>
    </location>
</feature>
<dbReference type="EMBL" id="KL197726">
    <property type="protein sequence ID" value="KDQ55040.1"/>
    <property type="molecule type" value="Genomic_DNA"/>
</dbReference>
<gene>
    <name evidence="1" type="ORF">JAAARDRAFT_115459</name>
</gene>
<feature type="non-terminal residue" evidence="1">
    <location>
        <position position="161"/>
    </location>
</feature>
<protein>
    <submittedName>
        <fullName evidence="1">Uncharacterized protein</fullName>
    </submittedName>
</protein>